<keyword evidence="3" id="KW-1185">Reference proteome</keyword>
<dbReference type="EMBL" id="QXFU01000026">
    <property type="protein sequence ID" value="KAE9047541.1"/>
    <property type="molecule type" value="Genomic_DNA"/>
</dbReference>
<gene>
    <name evidence="1" type="ORF">PR002_g972</name>
    <name evidence="2" type="ORF">PR003_g1500</name>
</gene>
<name>A0A6A4G480_9STRA</name>
<dbReference type="Proteomes" id="UP000434957">
    <property type="component" value="Unassembled WGS sequence"/>
</dbReference>
<evidence type="ECO:0000313" key="2">
    <source>
        <dbReference type="EMBL" id="KAE9357994.1"/>
    </source>
</evidence>
<protein>
    <submittedName>
        <fullName evidence="2">Uncharacterized protein</fullName>
    </submittedName>
</protein>
<evidence type="ECO:0000313" key="4">
    <source>
        <dbReference type="Proteomes" id="UP000435112"/>
    </source>
</evidence>
<dbReference type="Proteomes" id="UP000435112">
    <property type="component" value="Unassembled WGS sequence"/>
</dbReference>
<sequence>MNDVVVIGTIPSEIILVMTLESPNMSSGVTVPNSQPRAAN</sequence>
<dbReference type="EMBL" id="QXFT01000042">
    <property type="protein sequence ID" value="KAE9357994.1"/>
    <property type="molecule type" value="Genomic_DNA"/>
</dbReference>
<proteinExistence type="predicted"/>
<evidence type="ECO:0000313" key="3">
    <source>
        <dbReference type="Proteomes" id="UP000434957"/>
    </source>
</evidence>
<accession>A0A6A4G480</accession>
<dbReference type="AlphaFoldDB" id="A0A6A4G480"/>
<comment type="caution">
    <text evidence="2">The sequence shown here is derived from an EMBL/GenBank/DDBJ whole genome shotgun (WGS) entry which is preliminary data.</text>
</comment>
<reference evidence="2 3" key="1">
    <citation type="submission" date="2018-08" db="EMBL/GenBank/DDBJ databases">
        <title>Genomic investigation of the strawberry pathogen Phytophthora fragariae indicates pathogenicity is determined by transcriptional variation in three key races.</title>
        <authorList>
            <person name="Adams T.M."/>
            <person name="Armitage A.D."/>
            <person name="Sobczyk M.K."/>
            <person name="Bates H.J."/>
            <person name="Dunwell J.M."/>
            <person name="Nellist C.F."/>
            <person name="Harrison R.J."/>
        </authorList>
    </citation>
    <scope>NUCLEOTIDE SEQUENCE [LARGE SCALE GENOMIC DNA]</scope>
    <source>
        <strain evidence="1 4">SCRP324</strain>
        <strain evidence="2 3">SCRP333</strain>
    </source>
</reference>
<organism evidence="2 3">
    <name type="scientific">Phytophthora rubi</name>
    <dbReference type="NCBI Taxonomy" id="129364"/>
    <lineage>
        <taxon>Eukaryota</taxon>
        <taxon>Sar</taxon>
        <taxon>Stramenopiles</taxon>
        <taxon>Oomycota</taxon>
        <taxon>Peronosporomycetes</taxon>
        <taxon>Peronosporales</taxon>
        <taxon>Peronosporaceae</taxon>
        <taxon>Phytophthora</taxon>
    </lineage>
</organism>
<evidence type="ECO:0000313" key="1">
    <source>
        <dbReference type="EMBL" id="KAE9047541.1"/>
    </source>
</evidence>